<evidence type="ECO:0000256" key="1">
    <source>
        <dbReference type="ARBA" id="ARBA00006759"/>
    </source>
</evidence>
<dbReference type="InterPro" id="IPR050662">
    <property type="entry name" value="Sec-metab_biosynth-thioest"/>
</dbReference>
<dbReference type="Pfam" id="PF17778">
    <property type="entry name" value="WHD_BLACT"/>
    <property type="match status" value="1"/>
</dbReference>
<dbReference type="InterPro" id="IPR036866">
    <property type="entry name" value="RibonucZ/Hydroxyglut_hydro"/>
</dbReference>
<dbReference type="InterPro" id="IPR036388">
    <property type="entry name" value="WH-like_DNA-bd_sf"/>
</dbReference>
<evidence type="ECO:0000259" key="5">
    <source>
        <dbReference type="SMART" id="SM00849"/>
    </source>
</evidence>
<dbReference type="FunFam" id="3.60.15.10:FF:000017">
    <property type="entry name" value="Lactamase beta 2"/>
    <property type="match status" value="1"/>
</dbReference>
<dbReference type="GO" id="GO:0016787">
    <property type="term" value="F:hydrolase activity"/>
    <property type="evidence" value="ECO:0007669"/>
    <property type="project" value="UniProtKB-KW"/>
</dbReference>
<dbReference type="PANTHER" id="PTHR23131:SF0">
    <property type="entry name" value="ENDORIBONUCLEASE LACTB2"/>
    <property type="match status" value="1"/>
</dbReference>
<feature type="domain" description="Metallo-beta-lactamase" evidence="5">
    <location>
        <begin position="32"/>
        <end position="206"/>
    </location>
</feature>
<dbReference type="Proteomes" id="UP001271007">
    <property type="component" value="Unassembled WGS sequence"/>
</dbReference>
<comment type="caution">
    <text evidence="6">The sequence shown here is derived from an EMBL/GenBank/DDBJ whole genome shotgun (WGS) entry which is preliminary data.</text>
</comment>
<comment type="similarity">
    <text evidence="1">Belongs to the metallo-beta-lactamase superfamily. Glyoxalase II family.</text>
</comment>
<evidence type="ECO:0000256" key="4">
    <source>
        <dbReference type="ARBA" id="ARBA00022833"/>
    </source>
</evidence>
<dbReference type="Gene3D" id="3.60.15.10">
    <property type="entry name" value="Ribonuclease Z/Hydroxyacylglutathione hydrolase-like"/>
    <property type="match status" value="1"/>
</dbReference>
<dbReference type="Gene3D" id="1.10.10.10">
    <property type="entry name" value="Winged helix-like DNA-binding domain superfamily/Winged helix DNA-binding domain"/>
    <property type="match status" value="1"/>
</dbReference>
<organism evidence="6 7">
    <name type="scientific">Extremus antarcticus</name>
    <dbReference type="NCBI Taxonomy" id="702011"/>
    <lineage>
        <taxon>Eukaryota</taxon>
        <taxon>Fungi</taxon>
        <taxon>Dikarya</taxon>
        <taxon>Ascomycota</taxon>
        <taxon>Pezizomycotina</taxon>
        <taxon>Dothideomycetes</taxon>
        <taxon>Dothideomycetidae</taxon>
        <taxon>Mycosphaerellales</taxon>
        <taxon>Extremaceae</taxon>
        <taxon>Extremus</taxon>
    </lineage>
</organism>
<dbReference type="Pfam" id="PF00753">
    <property type="entry name" value="Lactamase_B"/>
    <property type="match status" value="1"/>
</dbReference>
<name>A0AAJ0GE60_9PEZI</name>
<dbReference type="SUPFAM" id="SSF56281">
    <property type="entry name" value="Metallo-hydrolase/oxidoreductase"/>
    <property type="match status" value="1"/>
</dbReference>
<evidence type="ECO:0000313" key="7">
    <source>
        <dbReference type="Proteomes" id="UP001271007"/>
    </source>
</evidence>
<keyword evidence="3" id="KW-0378">Hydrolase</keyword>
<dbReference type="GO" id="GO:0046872">
    <property type="term" value="F:metal ion binding"/>
    <property type="evidence" value="ECO:0007669"/>
    <property type="project" value="UniProtKB-KW"/>
</dbReference>
<proteinExistence type="inferred from homology"/>
<dbReference type="InterPro" id="IPR001279">
    <property type="entry name" value="Metallo-B-lactamas"/>
</dbReference>
<reference evidence="6" key="1">
    <citation type="submission" date="2023-04" db="EMBL/GenBank/DDBJ databases">
        <title>Black Yeasts Isolated from many extreme environments.</title>
        <authorList>
            <person name="Coleine C."/>
            <person name="Stajich J.E."/>
            <person name="Selbmann L."/>
        </authorList>
    </citation>
    <scope>NUCLEOTIDE SEQUENCE</scope>
    <source>
        <strain evidence="6">CCFEE 5312</strain>
    </source>
</reference>
<keyword evidence="7" id="KW-1185">Reference proteome</keyword>
<accession>A0AAJ0GE60</accession>
<dbReference type="SMART" id="SM00849">
    <property type="entry name" value="Lactamase_B"/>
    <property type="match status" value="1"/>
</dbReference>
<dbReference type="AlphaFoldDB" id="A0AAJ0GE60"/>
<dbReference type="PANTHER" id="PTHR23131">
    <property type="entry name" value="ENDORIBONUCLEASE LACTB2"/>
    <property type="match status" value="1"/>
</dbReference>
<dbReference type="InterPro" id="IPR041516">
    <property type="entry name" value="LACTB2_WH"/>
</dbReference>
<sequence>MEQLPDLPAITRLSPRVIRILGGNPSKFTLQGTNTYLIGQGPTRLLLDTGEGKAVWKSSLQQALSDENATIDRILLTHWHPDHVGGVSHALSIPGCEDAKVFKNQPTSSQELVADGQVYHTYTPPPSLHRIESEQVFSTEGATLRAFHCPGHTTDHMAFVLEEEDAMFTGDNVLGHGTAVFEDLAAYMDSLERMQGVFAGRAYPAHGEVVEDGRGKVGEYVRHRREREEQILEVMRGEGMGGKGGEEEGWGSMEIVKVVYREYPEHLHGPAEGGVVQVLRKLEGEGRVRGKEGRWTLMEKGGKAAL</sequence>
<evidence type="ECO:0000313" key="6">
    <source>
        <dbReference type="EMBL" id="KAK3055772.1"/>
    </source>
</evidence>
<protein>
    <recommendedName>
        <fullName evidence="5">Metallo-beta-lactamase domain-containing protein</fullName>
    </recommendedName>
</protein>
<keyword evidence="2" id="KW-0479">Metal-binding</keyword>
<dbReference type="InterPro" id="IPR047921">
    <property type="entry name" value="LACTB2-like_MBL-fold"/>
</dbReference>
<gene>
    <name evidence="6" type="ORF">LTR09_003006</name>
</gene>
<dbReference type="EMBL" id="JAWDJX010000007">
    <property type="protein sequence ID" value="KAK3055772.1"/>
    <property type="molecule type" value="Genomic_DNA"/>
</dbReference>
<dbReference type="CDD" id="cd07722">
    <property type="entry name" value="LACTB2-like_MBL-fold"/>
    <property type="match status" value="1"/>
</dbReference>
<keyword evidence="4" id="KW-0862">Zinc</keyword>
<evidence type="ECO:0000256" key="3">
    <source>
        <dbReference type="ARBA" id="ARBA00022801"/>
    </source>
</evidence>
<evidence type="ECO:0000256" key="2">
    <source>
        <dbReference type="ARBA" id="ARBA00022723"/>
    </source>
</evidence>
<dbReference type="GO" id="GO:0044550">
    <property type="term" value="P:secondary metabolite biosynthetic process"/>
    <property type="evidence" value="ECO:0007669"/>
    <property type="project" value="TreeGrafter"/>
</dbReference>